<dbReference type="Pfam" id="PF00408">
    <property type="entry name" value="PGM_PMM_IV"/>
    <property type="match status" value="1"/>
</dbReference>
<evidence type="ECO:0000256" key="1">
    <source>
        <dbReference type="ARBA" id="ARBA00001946"/>
    </source>
</evidence>
<feature type="domain" description="Alpha-D-phosphohexomutase alpha/beta/alpha" evidence="10">
    <location>
        <begin position="192"/>
        <end position="278"/>
    </location>
</feature>
<evidence type="ECO:0000256" key="5">
    <source>
        <dbReference type="ARBA" id="ARBA00022842"/>
    </source>
</evidence>
<dbReference type="InterPro" id="IPR005843">
    <property type="entry name" value="A-D-PHexomutase_C"/>
</dbReference>
<dbReference type="InterPro" id="IPR005841">
    <property type="entry name" value="Alpha-D-phosphohexomutase_SF"/>
</dbReference>
<dbReference type="Pfam" id="PF02880">
    <property type="entry name" value="PGM_PMM_III"/>
    <property type="match status" value="1"/>
</dbReference>
<evidence type="ECO:0000259" key="11">
    <source>
        <dbReference type="Pfam" id="PF02880"/>
    </source>
</evidence>
<feature type="domain" description="Alpha-D-phosphohexomutase C-terminal" evidence="8">
    <location>
        <begin position="398"/>
        <end position="472"/>
    </location>
</feature>
<feature type="domain" description="Alpha-D-phosphohexomutase alpha/beta/alpha" evidence="11">
    <location>
        <begin position="283"/>
        <end position="390"/>
    </location>
</feature>
<feature type="domain" description="Alpha-D-phosphohexomutase alpha/beta/alpha" evidence="9">
    <location>
        <begin position="6"/>
        <end position="123"/>
    </location>
</feature>
<comment type="cofactor">
    <cofactor evidence="1">
        <name>Mg(2+)</name>
        <dbReference type="ChEBI" id="CHEBI:18420"/>
    </cofactor>
</comment>
<evidence type="ECO:0000256" key="4">
    <source>
        <dbReference type="ARBA" id="ARBA00022723"/>
    </source>
</evidence>
<dbReference type="InterPro" id="IPR036900">
    <property type="entry name" value="A-D-PHexomutase_C_sf"/>
</dbReference>
<accession>A0ABY7TWI3</accession>
<reference evidence="12 13" key="1">
    <citation type="submission" date="2023-02" db="EMBL/GenBank/DDBJ databases">
        <title>Genome sequence of Novosphingobium humi KACC 19094.</title>
        <authorList>
            <person name="Kim S."/>
            <person name="Heo J."/>
            <person name="Kwon S.-W."/>
        </authorList>
    </citation>
    <scope>NUCLEOTIDE SEQUENCE [LARGE SCALE GENOMIC DNA]</scope>
    <source>
        <strain evidence="12 13">KACC 19094</strain>
    </source>
</reference>
<evidence type="ECO:0000256" key="2">
    <source>
        <dbReference type="ARBA" id="ARBA00010231"/>
    </source>
</evidence>
<evidence type="ECO:0000256" key="3">
    <source>
        <dbReference type="ARBA" id="ARBA00022553"/>
    </source>
</evidence>
<dbReference type="PRINTS" id="PR00509">
    <property type="entry name" value="PGMPMM"/>
</dbReference>
<evidence type="ECO:0000256" key="7">
    <source>
        <dbReference type="RuleBase" id="RU004326"/>
    </source>
</evidence>
<dbReference type="PROSITE" id="PS00710">
    <property type="entry name" value="PGM_PMM"/>
    <property type="match status" value="1"/>
</dbReference>
<evidence type="ECO:0000256" key="6">
    <source>
        <dbReference type="ARBA" id="ARBA00023235"/>
    </source>
</evidence>
<dbReference type="SUPFAM" id="SSF55957">
    <property type="entry name" value="Phosphoglucomutase, C-terminal domain"/>
    <property type="match status" value="1"/>
</dbReference>
<dbReference type="Proteomes" id="UP001218231">
    <property type="component" value="Chromosome"/>
</dbReference>
<evidence type="ECO:0000259" key="10">
    <source>
        <dbReference type="Pfam" id="PF02879"/>
    </source>
</evidence>
<dbReference type="RefSeq" id="WP_273617996.1">
    <property type="nucleotide sequence ID" value="NZ_CP117417.1"/>
</dbReference>
<proteinExistence type="inferred from homology"/>
<protein>
    <submittedName>
        <fullName evidence="12">Phosphomannomutase/phosphoglucomutase</fullName>
    </submittedName>
</protein>
<keyword evidence="6" id="KW-0413">Isomerase</keyword>
<sequence>MTDPAIFREYDIRGTYGRNLFDDDAYAIGRAVAQALRARGGRRIAVGRDGRLSAPALEAALVEGLRDGGLDVVRIGVGPTPMLYYAEASMQEVDGGIHVTGSHNPRDDNGFKIVFFGGALFGAEIQRIGLLAAGVAAAKRSGVAGELGAGEGVASEGIGGDLVHRGAVEGQDILPAYVARLVDGLLPGLWDKAGDLRIGWDAGNGAAGPAIEALTALLPGEHHLLFTQVDGHFPHHHPDPTVEANLADLRALVASRHLDFGVAFDGDADRIVVIDGRGRSILGDQLLALLAQDLLLDCPGAVILGDVKASQAVYDRIAALGGVPAMGPAGHSLIKAEMKVNGAMLAGETSGHIFYKHRFYGFDDALYAAVRLIAAVSRRNGSIADWFDELPVCFNTPELRFPVAANRKRAVVEEVAARLAAQGARVNRMDGLRVSCDDGWWLLRASNTQEMLVARAESTSEAGLAALVAQLDAELAQSGVSRSGASGV</sequence>
<keyword evidence="13" id="KW-1185">Reference proteome</keyword>
<dbReference type="InterPro" id="IPR016055">
    <property type="entry name" value="A-D-PHexomutase_a/b/a-I/II/III"/>
</dbReference>
<name>A0ABY7TWI3_9SPHN</name>
<dbReference type="SUPFAM" id="SSF53738">
    <property type="entry name" value="Phosphoglucomutase, first 3 domains"/>
    <property type="match status" value="3"/>
</dbReference>
<dbReference type="PANTHER" id="PTHR43771:SF2">
    <property type="entry name" value="PHOSPHOMANNOMUTASE_PHOSPHOGLUCOMUTASE"/>
    <property type="match status" value="1"/>
</dbReference>
<evidence type="ECO:0000259" key="8">
    <source>
        <dbReference type="Pfam" id="PF00408"/>
    </source>
</evidence>
<dbReference type="InterPro" id="IPR016066">
    <property type="entry name" value="A-D-PHexomutase_CS"/>
</dbReference>
<dbReference type="CDD" id="cd03089">
    <property type="entry name" value="PMM_PGM"/>
    <property type="match status" value="1"/>
</dbReference>
<comment type="similarity">
    <text evidence="2 7">Belongs to the phosphohexose mutase family.</text>
</comment>
<dbReference type="InterPro" id="IPR005846">
    <property type="entry name" value="A-D-PHexomutase_a/b/a-III"/>
</dbReference>
<dbReference type="PANTHER" id="PTHR43771">
    <property type="entry name" value="PHOSPHOMANNOMUTASE"/>
    <property type="match status" value="1"/>
</dbReference>
<dbReference type="Pfam" id="PF02878">
    <property type="entry name" value="PGM_PMM_I"/>
    <property type="match status" value="1"/>
</dbReference>
<organism evidence="12 13">
    <name type="scientific">Novosphingobium humi</name>
    <dbReference type="NCBI Taxonomy" id="2282397"/>
    <lineage>
        <taxon>Bacteria</taxon>
        <taxon>Pseudomonadati</taxon>
        <taxon>Pseudomonadota</taxon>
        <taxon>Alphaproteobacteria</taxon>
        <taxon>Sphingomonadales</taxon>
        <taxon>Sphingomonadaceae</taxon>
        <taxon>Novosphingobium</taxon>
    </lineage>
</organism>
<evidence type="ECO:0000259" key="9">
    <source>
        <dbReference type="Pfam" id="PF02878"/>
    </source>
</evidence>
<dbReference type="NCBIfam" id="NF046027">
    <property type="entry name" value="PhglucPhmanMutPgmG"/>
    <property type="match status" value="1"/>
</dbReference>
<keyword evidence="5 7" id="KW-0460">Magnesium</keyword>
<dbReference type="InterPro" id="IPR005844">
    <property type="entry name" value="A-D-PHexomutase_a/b/a-I"/>
</dbReference>
<dbReference type="EMBL" id="CP117417">
    <property type="protein sequence ID" value="WCT77627.1"/>
    <property type="molecule type" value="Genomic_DNA"/>
</dbReference>
<evidence type="ECO:0000313" key="13">
    <source>
        <dbReference type="Proteomes" id="UP001218231"/>
    </source>
</evidence>
<keyword evidence="4 7" id="KW-0479">Metal-binding</keyword>
<dbReference type="Gene3D" id="3.40.120.10">
    <property type="entry name" value="Alpha-D-Glucose-1,6-Bisphosphate, subunit A, domain 3"/>
    <property type="match status" value="3"/>
</dbReference>
<evidence type="ECO:0000313" key="12">
    <source>
        <dbReference type="EMBL" id="WCT77627.1"/>
    </source>
</evidence>
<dbReference type="InterPro" id="IPR005845">
    <property type="entry name" value="A-D-PHexomutase_a/b/a-II"/>
</dbReference>
<keyword evidence="3" id="KW-0597">Phosphoprotein</keyword>
<dbReference type="Pfam" id="PF02879">
    <property type="entry name" value="PGM_PMM_II"/>
    <property type="match status" value="1"/>
</dbReference>
<dbReference type="Gene3D" id="3.30.310.50">
    <property type="entry name" value="Alpha-D-phosphohexomutase, C-terminal domain"/>
    <property type="match status" value="1"/>
</dbReference>
<gene>
    <name evidence="12" type="ORF">PQ457_01200</name>
</gene>